<accession>A0A7T5R4P1</accession>
<dbReference type="EMBL" id="CP066681">
    <property type="protein sequence ID" value="QQG37359.1"/>
    <property type="molecule type" value="Genomic_DNA"/>
</dbReference>
<organism evidence="2 3">
    <name type="scientific">Micavibrio aeruginosavorus</name>
    <dbReference type="NCBI Taxonomy" id="349221"/>
    <lineage>
        <taxon>Bacteria</taxon>
        <taxon>Pseudomonadati</taxon>
        <taxon>Bdellovibrionota</taxon>
        <taxon>Bdellovibrionia</taxon>
        <taxon>Bdellovibrionales</taxon>
        <taxon>Pseudobdellovibrionaceae</taxon>
        <taxon>Micavibrio</taxon>
    </lineage>
</organism>
<keyword evidence="1" id="KW-0472">Membrane</keyword>
<name>A0A7T5R4P1_9BACT</name>
<evidence type="ECO:0000256" key="1">
    <source>
        <dbReference type="SAM" id="Phobius"/>
    </source>
</evidence>
<feature type="transmembrane region" description="Helical" evidence="1">
    <location>
        <begin position="20"/>
        <end position="40"/>
    </location>
</feature>
<proteinExistence type="predicted"/>
<evidence type="ECO:0000313" key="2">
    <source>
        <dbReference type="EMBL" id="QQG37359.1"/>
    </source>
</evidence>
<dbReference type="Proteomes" id="UP000595362">
    <property type="component" value="Chromosome"/>
</dbReference>
<gene>
    <name evidence="2" type="ORF">HYS17_03970</name>
</gene>
<keyword evidence="1" id="KW-0812">Transmembrane</keyword>
<reference evidence="2 3" key="1">
    <citation type="submission" date="2020-07" db="EMBL/GenBank/DDBJ databases">
        <title>Huge and variable diversity of episymbiotic CPR bacteria and DPANN archaea in groundwater ecosystems.</title>
        <authorList>
            <person name="He C.Y."/>
            <person name="Keren R."/>
            <person name="Whittaker M."/>
            <person name="Farag I.F."/>
            <person name="Doudna J."/>
            <person name="Cate J.H.D."/>
            <person name="Banfield J.F."/>
        </authorList>
    </citation>
    <scope>NUCLEOTIDE SEQUENCE [LARGE SCALE GENOMIC DNA]</scope>
    <source>
        <strain evidence="2">NC_groundwater_70_Ag_B-0.1um_54_66</strain>
    </source>
</reference>
<protein>
    <submittedName>
        <fullName evidence="2">Flp family type IVb pilin</fullName>
    </submittedName>
</protein>
<dbReference type="AlphaFoldDB" id="A0A7T5R4P1"/>
<evidence type="ECO:0000313" key="3">
    <source>
        <dbReference type="Proteomes" id="UP000595362"/>
    </source>
</evidence>
<dbReference type="PROSITE" id="PS51257">
    <property type="entry name" value="PROKAR_LIPOPROTEIN"/>
    <property type="match status" value="1"/>
</dbReference>
<keyword evidence="1" id="KW-1133">Transmembrane helix</keyword>
<sequence length="65" mass="7178">MPLKRFWAIYKQDQAAVTSIEYGLIVMAIALACMTAYFLAGDAVREMVFHASSTIETATSIMAEE</sequence>